<feature type="compositionally biased region" description="Polar residues" evidence="11">
    <location>
        <begin position="70"/>
        <end position="100"/>
    </location>
</feature>
<dbReference type="GO" id="GO:0015031">
    <property type="term" value="P:protein transport"/>
    <property type="evidence" value="ECO:0007669"/>
    <property type="project" value="UniProtKB-KW"/>
</dbReference>
<feature type="compositionally biased region" description="Polar residues" evidence="11">
    <location>
        <begin position="131"/>
        <end position="148"/>
    </location>
</feature>
<dbReference type="GO" id="GO:0005737">
    <property type="term" value="C:cytoplasm"/>
    <property type="evidence" value="ECO:0007669"/>
    <property type="project" value="UniProtKB-SubCell"/>
</dbReference>
<dbReference type="SUPFAM" id="SSF47923">
    <property type="entry name" value="Ypt/Rab-GAP domain of gyp1p"/>
    <property type="match status" value="2"/>
</dbReference>
<reference evidence="13" key="1">
    <citation type="journal article" date="2020" name="Stud. Mycol.">
        <title>101 Dothideomycetes genomes: a test case for predicting lifestyles and emergence of pathogens.</title>
        <authorList>
            <person name="Haridas S."/>
            <person name="Albert R."/>
            <person name="Binder M."/>
            <person name="Bloem J."/>
            <person name="Labutti K."/>
            <person name="Salamov A."/>
            <person name="Andreopoulos B."/>
            <person name="Baker S."/>
            <person name="Barry K."/>
            <person name="Bills G."/>
            <person name="Bluhm B."/>
            <person name="Cannon C."/>
            <person name="Castanera R."/>
            <person name="Culley D."/>
            <person name="Daum C."/>
            <person name="Ezra D."/>
            <person name="Gonzalez J."/>
            <person name="Henrissat B."/>
            <person name="Kuo A."/>
            <person name="Liang C."/>
            <person name="Lipzen A."/>
            <person name="Lutzoni F."/>
            <person name="Magnuson J."/>
            <person name="Mondo S."/>
            <person name="Nolan M."/>
            <person name="Ohm R."/>
            <person name="Pangilinan J."/>
            <person name="Park H.-J."/>
            <person name="Ramirez L."/>
            <person name="Alfaro M."/>
            <person name="Sun H."/>
            <person name="Tritt A."/>
            <person name="Yoshinaga Y."/>
            <person name="Zwiers L.-H."/>
            <person name="Turgeon B."/>
            <person name="Goodwin S."/>
            <person name="Spatafora J."/>
            <person name="Crous P."/>
            <person name="Grigoriev I."/>
        </authorList>
    </citation>
    <scope>NUCLEOTIDE SEQUENCE</scope>
    <source>
        <strain evidence="13">CBS 260.36</strain>
    </source>
</reference>
<keyword evidence="2" id="KW-0813">Transport</keyword>
<feature type="coiled-coil region" evidence="10">
    <location>
        <begin position="704"/>
        <end position="837"/>
    </location>
</feature>
<dbReference type="InterPro" id="IPR050302">
    <property type="entry name" value="Rab_GAP_TBC_domain"/>
</dbReference>
<dbReference type="GO" id="GO:0031267">
    <property type="term" value="F:small GTPase binding"/>
    <property type="evidence" value="ECO:0007669"/>
    <property type="project" value="TreeGrafter"/>
</dbReference>
<evidence type="ECO:0000313" key="14">
    <source>
        <dbReference type="Proteomes" id="UP000799439"/>
    </source>
</evidence>
<dbReference type="Gene3D" id="1.10.472.80">
    <property type="entry name" value="Ypt/Rab-GAP domain of gyp1p, domain 3"/>
    <property type="match status" value="1"/>
</dbReference>
<dbReference type="PANTHER" id="PTHR47219">
    <property type="entry name" value="RAB GTPASE-ACTIVATING PROTEIN 1-LIKE"/>
    <property type="match status" value="1"/>
</dbReference>
<evidence type="ECO:0000256" key="5">
    <source>
        <dbReference type="ARBA" id="ARBA00022892"/>
    </source>
</evidence>
<feature type="region of interest" description="Disordered" evidence="11">
    <location>
        <begin position="1"/>
        <end position="302"/>
    </location>
</feature>
<dbReference type="Gene3D" id="1.10.10.750">
    <property type="entry name" value="Ypt/Rab-GAP domain of gyp1p, domain 1"/>
    <property type="match status" value="1"/>
</dbReference>
<dbReference type="GO" id="GO:0005096">
    <property type="term" value="F:GTPase activator activity"/>
    <property type="evidence" value="ECO:0007669"/>
    <property type="project" value="UniProtKB-KW"/>
</dbReference>
<dbReference type="AlphaFoldDB" id="A0A9P4J2E7"/>
<feature type="region of interest" description="Disordered" evidence="11">
    <location>
        <begin position="395"/>
        <end position="445"/>
    </location>
</feature>
<evidence type="ECO:0000256" key="11">
    <source>
        <dbReference type="SAM" id="MobiDB-lite"/>
    </source>
</evidence>
<dbReference type="FunFam" id="1.10.472.80:FF:000044">
    <property type="entry name" value="GTPase-activating protein GYP5"/>
    <property type="match status" value="1"/>
</dbReference>
<comment type="similarity">
    <text evidence="8">Belongs to the GYP5 family.</text>
</comment>
<evidence type="ECO:0000256" key="4">
    <source>
        <dbReference type="ARBA" id="ARBA00022490"/>
    </source>
</evidence>
<evidence type="ECO:0000256" key="8">
    <source>
        <dbReference type="ARBA" id="ARBA00061661"/>
    </source>
</evidence>
<keyword evidence="5" id="KW-0931">ER-Golgi transport</keyword>
<feature type="compositionally biased region" description="Low complexity" evidence="11">
    <location>
        <begin position="395"/>
        <end position="414"/>
    </location>
</feature>
<dbReference type="PANTHER" id="PTHR47219:SF9">
    <property type="entry name" value="GTPASE ACTIVATING PROTEIN AND CENTROSOME-ASSOCIATED, ISOFORM B"/>
    <property type="match status" value="1"/>
</dbReference>
<evidence type="ECO:0000256" key="9">
    <source>
        <dbReference type="ARBA" id="ARBA00072088"/>
    </source>
</evidence>
<keyword evidence="14" id="KW-1185">Reference proteome</keyword>
<evidence type="ECO:0000259" key="12">
    <source>
        <dbReference type="PROSITE" id="PS50086"/>
    </source>
</evidence>
<dbReference type="PROSITE" id="PS50086">
    <property type="entry name" value="TBC_RABGAP"/>
    <property type="match status" value="1"/>
</dbReference>
<sequence>MADHSDENSHPPQTAAASEQPPEEHEPTPPSTESEQEPFQDATEEQGHMHSRKIAVDGMENMSLEDVEAIQNSKSTSDLLESAPTLSSETAPSVEVTQSPVAEPTKTENAVSPLPSPSALPSEDSDRPSAPSRTISEGLSKKMTTGFSWFTRAANRGKPATSPPPQTQSGSGFPSFGTRRGTNSSVSTLASHTDRTLPAIKDDHEGGFGRAPTLQDRFQALRMEEEARDGSDHDQTPPAENPSKNPMSNKTTEAGSDGAPVSPNPTDSVRKLARAPTTLNAKLPPGTAAGIAMGPSTEDEGPVDWDLWQNLVCEGPAAVAKTSGQELNAAIQSGIPAPIRGVVWQILADSKSEHLEIVYRSLVGKDEVSGLKSPALSRGESANYINAGEKESLASSASSIRSHSSTPATSTNAASPPPTTLEHPNDEEEKNLALPRKKSADQTASIQKLEKQIRKDLGARTAYSKYIASQGLQEGLFGVCKAYALFDESIGYAQGMNFIAMPLLFNMPEEEAFSLFVRMMSKYDLRSMFTPEMTGLHLRLYQFERLLEDFEPALYCHLHRRGVTPTLYATQWFLTLFAYRFPLQLVQRIYDLILSDGLSAILKFGIVLMRKNAQALLGMNDMAQLTTFLKEKLFDVYIDKSPSASSILDSGFFGLAGGVDKEVYHADALVRDACAIDISDKTLSQYQAEFEEKTRTEKEREAELENLRVSNTKLSSKLRNLEARVEQQDSDHVGIASELIRTKVDNEALSDANESLKMQVEELRKVVEHQPAEVEERLKEEMQRIMARNMEVQNSNRALEDSMQEMEQELVGTKMQYAQLNAEFEDLKQKLSNIQQLLGGGGAAAAAAAAVSPSGGR</sequence>
<dbReference type="InterPro" id="IPR035969">
    <property type="entry name" value="Rab-GAP_TBC_sf"/>
</dbReference>
<comment type="caution">
    <text evidence="13">The sequence shown here is derived from an EMBL/GenBank/DDBJ whole genome shotgun (WGS) entry which is preliminary data.</text>
</comment>
<name>A0A9P4J2E7_9PEZI</name>
<dbReference type="Proteomes" id="UP000799439">
    <property type="component" value="Unassembled WGS sequence"/>
</dbReference>
<comment type="subcellular location">
    <subcellularLocation>
        <location evidence="1">Cytoplasm</location>
    </subcellularLocation>
</comment>
<dbReference type="OrthoDB" id="295078at2759"/>
<evidence type="ECO:0000256" key="10">
    <source>
        <dbReference type="SAM" id="Coils"/>
    </source>
</evidence>
<dbReference type="EMBL" id="ML996084">
    <property type="protein sequence ID" value="KAF2154223.1"/>
    <property type="molecule type" value="Genomic_DNA"/>
</dbReference>
<accession>A0A9P4J2E7</accession>
<evidence type="ECO:0000256" key="6">
    <source>
        <dbReference type="ARBA" id="ARBA00022927"/>
    </source>
</evidence>
<proteinExistence type="inferred from homology"/>
<dbReference type="GO" id="GO:0016192">
    <property type="term" value="P:vesicle-mediated transport"/>
    <property type="evidence" value="ECO:0007669"/>
    <property type="project" value="UniProtKB-KW"/>
</dbReference>
<dbReference type="Pfam" id="PF23436">
    <property type="entry name" value="RabGap-TBC_2"/>
    <property type="match status" value="1"/>
</dbReference>
<feature type="compositionally biased region" description="Basic and acidic residues" evidence="11">
    <location>
        <begin position="192"/>
        <end position="207"/>
    </location>
</feature>
<evidence type="ECO:0000313" key="13">
    <source>
        <dbReference type="EMBL" id="KAF2154223.1"/>
    </source>
</evidence>
<feature type="compositionally biased region" description="Acidic residues" evidence="11">
    <location>
        <begin position="34"/>
        <end position="44"/>
    </location>
</feature>
<protein>
    <recommendedName>
        <fullName evidence="9">GTPase-activating protein GYP5</fullName>
    </recommendedName>
</protein>
<dbReference type="InterPro" id="IPR000195">
    <property type="entry name" value="Rab-GAP-TBC_dom"/>
</dbReference>
<feature type="compositionally biased region" description="Basic and acidic residues" evidence="11">
    <location>
        <begin position="222"/>
        <end position="235"/>
    </location>
</feature>
<keyword evidence="3" id="KW-0343">GTPase activation</keyword>
<evidence type="ECO:0000256" key="3">
    <source>
        <dbReference type="ARBA" id="ARBA00022468"/>
    </source>
</evidence>
<evidence type="ECO:0000256" key="1">
    <source>
        <dbReference type="ARBA" id="ARBA00004496"/>
    </source>
</evidence>
<feature type="compositionally biased region" description="Polar residues" evidence="11">
    <location>
        <begin position="242"/>
        <end position="254"/>
    </location>
</feature>
<keyword evidence="7 10" id="KW-0175">Coiled coil</keyword>
<evidence type="ECO:0000256" key="7">
    <source>
        <dbReference type="ARBA" id="ARBA00023054"/>
    </source>
</evidence>
<feature type="domain" description="Rab-GAP TBC" evidence="12">
    <location>
        <begin position="334"/>
        <end position="597"/>
    </location>
</feature>
<feature type="compositionally biased region" description="Polar residues" evidence="11">
    <location>
        <begin position="180"/>
        <end position="191"/>
    </location>
</feature>
<keyword evidence="6" id="KW-0653">Protein transport</keyword>
<keyword evidence="4" id="KW-0963">Cytoplasm</keyword>
<gene>
    <name evidence="13" type="ORF">K461DRAFT_277327</name>
</gene>
<organism evidence="13 14">
    <name type="scientific">Myriangium duriaei CBS 260.36</name>
    <dbReference type="NCBI Taxonomy" id="1168546"/>
    <lineage>
        <taxon>Eukaryota</taxon>
        <taxon>Fungi</taxon>
        <taxon>Dikarya</taxon>
        <taxon>Ascomycota</taxon>
        <taxon>Pezizomycotina</taxon>
        <taxon>Dothideomycetes</taxon>
        <taxon>Dothideomycetidae</taxon>
        <taxon>Myriangiales</taxon>
        <taxon>Myriangiaceae</taxon>
        <taxon>Myriangium</taxon>
    </lineage>
</organism>
<dbReference type="SMART" id="SM00164">
    <property type="entry name" value="TBC"/>
    <property type="match status" value="1"/>
</dbReference>
<evidence type="ECO:0000256" key="2">
    <source>
        <dbReference type="ARBA" id="ARBA00022448"/>
    </source>
</evidence>
<dbReference type="Gene3D" id="1.10.8.270">
    <property type="entry name" value="putative rabgap domain of human tbc1 domain family member 14 like domains"/>
    <property type="match status" value="1"/>
</dbReference>